<name>A0A543ITU8_9ACTN</name>
<keyword evidence="4" id="KW-1185">Reference proteome</keyword>
<dbReference type="GO" id="GO:0009086">
    <property type="term" value="P:methionine biosynthetic process"/>
    <property type="evidence" value="ECO:0007669"/>
    <property type="project" value="InterPro"/>
</dbReference>
<evidence type="ECO:0000313" key="4">
    <source>
        <dbReference type="Proteomes" id="UP000319213"/>
    </source>
</evidence>
<proteinExistence type="predicted"/>
<organism evidence="3 4">
    <name type="scientific">Thermopolyspora flexuosa</name>
    <dbReference type="NCBI Taxonomy" id="103836"/>
    <lineage>
        <taxon>Bacteria</taxon>
        <taxon>Bacillati</taxon>
        <taxon>Actinomycetota</taxon>
        <taxon>Actinomycetes</taxon>
        <taxon>Streptosporangiales</taxon>
        <taxon>Streptosporangiaceae</taxon>
        <taxon>Thermopolyspora</taxon>
    </lineage>
</organism>
<dbReference type="InterPro" id="IPR002629">
    <property type="entry name" value="Met_Synth_C/arc"/>
</dbReference>
<gene>
    <name evidence="3" type="ORF">FHX40_0636</name>
</gene>
<sequence length="343" mass="36264">MSDNGDRFPWSTASATGVGSHPGEDHLEALRVVFGELPDLPYLPELPERGVGADMVGRTASLLVDMPVEVQPSGWRITQAPGRDLGRAYDHLSRDLDGLEEIAHNYTGPLKVQVCGPWTLAATIELRYGDKMLKDPGAVRDLAESLAEGVTAHLAQVRRRVPGATTIVLQLDEPGLPGVLAGTVPTASGFGRLPAVEAPIVTERLRTVLRGVAADGVYPIVHCCAPNVPITLIRDAGARGVSLDAALLRRQDEDPIGEAIEAGTAFFLGVVPGTDARLPDIGVVAKPALELWRRLGFPPSTLADQVVLTPTCGLAGASPRYAKAALAKCREAAKVLRDDPGED</sequence>
<dbReference type="AlphaFoldDB" id="A0A543ITU8"/>
<dbReference type="GO" id="GO:0003871">
    <property type="term" value="F:5-methyltetrahydropteroyltriglutamate-homocysteine S-methyltransferase activity"/>
    <property type="evidence" value="ECO:0007669"/>
    <property type="project" value="InterPro"/>
</dbReference>
<dbReference type="CDD" id="cd03310">
    <property type="entry name" value="CIMS_like"/>
    <property type="match status" value="1"/>
</dbReference>
<protein>
    <submittedName>
        <fullName evidence="3">Cobalamin-independent methionine synthase catalytic subunit</fullName>
    </submittedName>
</protein>
<dbReference type="Pfam" id="PF01717">
    <property type="entry name" value="Meth_synt_2"/>
    <property type="match status" value="1"/>
</dbReference>
<comment type="caution">
    <text evidence="3">The sequence shown here is derived from an EMBL/GenBank/DDBJ whole genome shotgun (WGS) entry which is preliminary data.</text>
</comment>
<evidence type="ECO:0000256" key="1">
    <source>
        <dbReference type="SAM" id="MobiDB-lite"/>
    </source>
</evidence>
<dbReference type="InterPro" id="IPR038071">
    <property type="entry name" value="UROD/MetE-like_sf"/>
</dbReference>
<accession>A0A543ITU8</accession>
<dbReference type="RefSeq" id="WP_142258214.1">
    <property type="nucleotide sequence ID" value="NZ_BMPV01000008.1"/>
</dbReference>
<evidence type="ECO:0000259" key="2">
    <source>
        <dbReference type="Pfam" id="PF01717"/>
    </source>
</evidence>
<dbReference type="GO" id="GO:0008270">
    <property type="term" value="F:zinc ion binding"/>
    <property type="evidence" value="ECO:0007669"/>
    <property type="project" value="InterPro"/>
</dbReference>
<dbReference type="Gene3D" id="3.20.20.210">
    <property type="match status" value="1"/>
</dbReference>
<dbReference type="SUPFAM" id="SSF51726">
    <property type="entry name" value="UROD/MetE-like"/>
    <property type="match status" value="1"/>
</dbReference>
<feature type="domain" description="Cobalamin-independent methionine synthase MetE C-terminal/archaeal" evidence="2">
    <location>
        <begin position="15"/>
        <end position="334"/>
    </location>
</feature>
<evidence type="ECO:0000313" key="3">
    <source>
        <dbReference type="EMBL" id="TQM73977.1"/>
    </source>
</evidence>
<feature type="region of interest" description="Disordered" evidence="1">
    <location>
        <begin position="1"/>
        <end position="22"/>
    </location>
</feature>
<dbReference type="Proteomes" id="UP000319213">
    <property type="component" value="Unassembled WGS sequence"/>
</dbReference>
<dbReference type="EMBL" id="VFPQ01000001">
    <property type="protein sequence ID" value="TQM73977.1"/>
    <property type="molecule type" value="Genomic_DNA"/>
</dbReference>
<dbReference type="OrthoDB" id="5242426at2"/>
<reference evidence="3 4" key="1">
    <citation type="submission" date="2019-06" db="EMBL/GenBank/DDBJ databases">
        <title>Sequencing the genomes of 1000 actinobacteria strains.</title>
        <authorList>
            <person name="Klenk H.-P."/>
        </authorList>
    </citation>
    <scope>NUCLEOTIDE SEQUENCE [LARGE SCALE GENOMIC DNA]</scope>
    <source>
        <strain evidence="3 4">DSM 43186</strain>
    </source>
</reference>